<sequence length="282" mass="32094">MRRLTENLLFTLVLIAMIGGATAKEKILLVTQEFPPLQVMTGHGEYTGFVIDFMKEVMADVGKENDIESSIMFAPWKRAMLLAESQPNVVFFSLSRTPERETKFHWLGWVAPYDVYLYKLSSREDVQAKGWEDIIGKGYSISVQSGSNFEELLKRKGIGFPPDNTMVETVVHNSQNIMRAYRGFTDLMMQVEVSFPIRLKEANLNPSNFEKLFRIDELSGRLWAVVSPKTSDAIKQALQKSFDRLKAAGRDKALMRRYFVEPPADALLEVERTLENATAWPG</sequence>
<gene>
    <name evidence="2" type="ordered locus">HCH_00709</name>
</gene>
<dbReference type="OrthoDB" id="8587856at2"/>
<feature type="domain" description="Solute-binding protein family 3/N-terminal" evidence="1">
    <location>
        <begin position="30"/>
        <end position="260"/>
    </location>
</feature>
<dbReference type="AlphaFoldDB" id="Q2SP17"/>
<dbReference type="InterPro" id="IPR001638">
    <property type="entry name" value="Solute-binding_3/MltF_N"/>
</dbReference>
<dbReference type="HOGENOM" id="CLU_064076_1_1_6"/>
<organism evidence="2 3">
    <name type="scientific">Hahella chejuensis (strain KCTC 2396)</name>
    <dbReference type="NCBI Taxonomy" id="349521"/>
    <lineage>
        <taxon>Bacteria</taxon>
        <taxon>Pseudomonadati</taxon>
        <taxon>Pseudomonadota</taxon>
        <taxon>Gammaproteobacteria</taxon>
        <taxon>Oceanospirillales</taxon>
        <taxon>Hahellaceae</taxon>
        <taxon>Hahella</taxon>
    </lineage>
</organism>
<dbReference type="SUPFAM" id="SSF53850">
    <property type="entry name" value="Periplasmic binding protein-like II"/>
    <property type="match status" value="1"/>
</dbReference>
<evidence type="ECO:0000313" key="2">
    <source>
        <dbReference type="EMBL" id="ABC27607.1"/>
    </source>
</evidence>
<dbReference type="Gene3D" id="3.40.190.10">
    <property type="entry name" value="Periplasmic binding protein-like II"/>
    <property type="match status" value="2"/>
</dbReference>
<dbReference type="PANTHER" id="PTHR38834">
    <property type="entry name" value="PERIPLASMIC SUBSTRATE BINDING PROTEIN FAMILY 3"/>
    <property type="match status" value="1"/>
</dbReference>
<accession>Q2SP17</accession>
<protein>
    <submittedName>
        <fullName evidence="2">ABC-type amino acid transport/signal transduction systems, periplasmic component/domain</fullName>
    </submittedName>
</protein>
<proteinExistence type="predicted"/>
<dbReference type="KEGG" id="hch:HCH_00709"/>
<evidence type="ECO:0000313" key="3">
    <source>
        <dbReference type="Proteomes" id="UP000000238"/>
    </source>
</evidence>
<dbReference type="PANTHER" id="PTHR38834:SF3">
    <property type="entry name" value="SOLUTE-BINDING PROTEIN FAMILY 3_N-TERMINAL DOMAIN-CONTAINING PROTEIN"/>
    <property type="match status" value="1"/>
</dbReference>
<dbReference type="eggNOG" id="COG0834">
    <property type="taxonomic scope" value="Bacteria"/>
</dbReference>
<dbReference type="RefSeq" id="WP_011394684.1">
    <property type="nucleotide sequence ID" value="NC_007645.1"/>
</dbReference>
<dbReference type="Proteomes" id="UP000000238">
    <property type="component" value="Chromosome"/>
</dbReference>
<keyword evidence="3" id="KW-1185">Reference proteome</keyword>
<evidence type="ECO:0000259" key="1">
    <source>
        <dbReference type="Pfam" id="PF00497"/>
    </source>
</evidence>
<name>Q2SP17_HAHCH</name>
<dbReference type="Pfam" id="PF00497">
    <property type="entry name" value="SBP_bac_3"/>
    <property type="match status" value="1"/>
</dbReference>
<dbReference type="STRING" id="349521.HCH_00709"/>
<reference evidence="2 3" key="1">
    <citation type="journal article" date="2005" name="Nucleic Acids Res.">
        <title>Genomic blueprint of Hahella chejuensis, a marine microbe producing an algicidal agent.</title>
        <authorList>
            <person name="Jeong H."/>
            <person name="Yim J.H."/>
            <person name="Lee C."/>
            <person name="Choi S.-H."/>
            <person name="Park Y.K."/>
            <person name="Yoon S.H."/>
            <person name="Hur C.-G."/>
            <person name="Kang H.-Y."/>
            <person name="Kim D."/>
            <person name="Lee H.H."/>
            <person name="Park K.H."/>
            <person name="Park S.-H."/>
            <person name="Park H.-S."/>
            <person name="Lee H.K."/>
            <person name="Oh T.K."/>
            <person name="Kim J.F."/>
        </authorList>
    </citation>
    <scope>NUCLEOTIDE SEQUENCE [LARGE SCALE GENOMIC DNA]</scope>
    <source>
        <strain evidence="2 3">KCTC 2396</strain>
    </source>
</reference>
<dbReference type="EMBL" id="CP000155">
    <property type="protein sequence ID" value="ABC27607.1"/>
    <property type="molecule type" value="Genomic_DNA"/>
</dbReference>